<dbReference type="RefSeq" id="WP_382357572.1">
    <property type="nucleotide sequence ID" value="NZ_JBHTGR010000004.1"/>
</dbReference>
<evidence type="ECO:0000256" key="2">
    <source>
        <dbReference type="SAM" id="SignalP"/>
    </source>
</evidence>
<comment type="caution">
    <text evidence="3">The sequence shown here is derived from an EMBL/GenBank/DDBJ whole genome shotgun (WGS) entry which is preliminary data.</text>
</comment>
<dbReference type="InterPro" id="IPR019076">
    <property type="entry name" value="Spore_lipoprot_YhcN/YlaJ-like"/>
</dbReference>
<reference evidence="4" key="1">
    <citation type="journal article" date="2019" name="Int. J. Syst. Evol. Microbiol.">
        <title>The Global Catalogue of Microorganisms (GCM) 10K type strain sequencing project: providing services to taxonomists for standard genome sequencing and annotation.</title>
        <authorList>
            <consortium name="The Broad Institute Genomics Platform"/>
            <consortium name="The Broad Institute Genome Sequencing Center for Infectious Disease"/>
            <person name="Wu L."/>
            <person name="Ma J."/>
        </authorList>
    </citation>
    <scope>NUCLEOTIDE SEQUENCE [LARGE SCALE GENOMIC DNA]</scope>
    <source>
        <strain evidence="4">JCM 30234</strain>
    </source>
</reference>
<dbReference type="PROSITE" id="PS51257">
    <property type="entry name" value="PROKAR_LIPOPROTEIN"/>
    <property type="match status" value="1"/>
</dbReference>
<feature type="compositionally biased region" description="Basic and acidic residues" evidence="1">
    <location>
        <begin position="25"/>
        <end position="40"/>
    </location>
</feature>
<feature type="region of interest" description="Disordered" evidence="1">
    <location>
        <begin position="24"/>
        <end position="61"/>
    </location>
</feature>
<protein>
    <submittedName>
        <fullName evidence="3">YhcN/YlaJ family sporulation lipoprotein</fullName>
    </submittedName>
</protein>
<gene>
    <name evidence="3" type="ORF">ACFQU8_02395</name>
</gene>
<accession>A0ABW2UTX5</accession>
<organism evidence="3 4">
    <name type="scientific">Lentibacillus kimchii</name>
    <dbReference type="NCBI Taxonomy" id="1542911"/>
    <lineage>
        <taxon>Bacteria</taxon>
        <taxon>Bacillati</taxon>
        <taxon>Bacillota</taxon>
        <taxon>Bacilli</taxon>
        <taxon>Bacillales</taxon>
        <taxon>Bacillaceae</taxon>
        <taxon>Lentibacillus</taxon>
    </lineage>
</organism>
<dbReference type="Proteomes" id="UP001596620">
    <property type="component" value="Unassembled WGS sequence"/>
</dbReference>
<name>A0ABW2UTX5_9BACI</name>
<sequence>MTKRLLIPMSLLIAILVAGCANTDKASDNDRPQADEHQQITDELDPDQKTTPSNPSGEDKLGYVHYTKEDVDNAADKGQQSIDIDRTSLANMITRIVLENEDFDEAATLVTEDKTLIAYGKQDNLDNNEAADIVNKTAVSILPGYFDVYISDNEALIPDIQSLHNSRIQDNDYDNTINQIIDRMQESPQGTDT</sequence>
<keyword evidence="4" id="KW-1185">Reference proteome</keyword>
<keyword evidence="2" id="KW-0732">Signal</keyword>
<proteinExistence type="predicted"/>
<dbReference type="Pfam" id="PF09580">
    <property type="entry name" value="Spore_YhcN_YlaJ"/>
    <property type="match status" value="1"/>
</dbReference>
<evidence type="ECO:0000313" key="3">
    <source>
        <dbReference type="EMBL" id="MFC7746090.1"/>
    </source>
</evidence>
<evidence type="ECO:0000313" key="4">
    <source>
        <dbReference type="Proteomes" id="UP001596620"/>
    </source>
</evidence>
<keyword evidence="3" id="KW-0449">Lipoprotein</keyword>
<evidence type="ECO:0000256" key="1">
    <source>
        <dbReference type="SAM" id="MobiDB-lite"/>
    </source>
</evidence>
<feature type="signal peptide" evidence="2">
    <location>
        <begin position="1"/>
        <end position="26"/>
    </location>
</feature>
<feature type="chain" id="PRO_5046322012" evidence="2">
    <location>
        <begin position="27"/>
        <end position="193"/>
    </location>
</feature>
<dbReference type="EMBL" id="JBHTGR010000004">
    <property type="protein sequence ID" value="MFC7746090.1"/>
    <property type="molecule type" value="Genomic_DNA"/>
</dbReference>